<dbReference type="SUPFAM" id="SSF56349">
    <property type="entry name" value="DNA breaking-rejoining enzymes"/>
    <property type="match status" value="1"/>
</dbReference>
<name>A0A0M0JQ72_9EUKA</name>
<dbReference type="GO" id="GO:0006310">
    <property type="term" value="P:DNA recombination"/>
    <property type="evidence" value="ECO:0007669"/>
    <property type="project" value="UniProtKB-KW"/>
</dbReference>
<keyword evidence="4" id="KW-1185">Reference proteome</keyword>
<dbReference type="PANTHER" id="PTHR34605">
    <property type="entry name" value="PHAGE_INTEGRASE DOMAIN-CONTAINING PROTEIN"/>
    <property type="match status" value="1"/>
</dbReference>
<dbReference type="InterPro" id="IPR013762">
    <property type="entry name" value="Integrase-like_cat_sf"/>
</dbReference>
<comment type="caution">
    <text evidence="3">The sequence shown here is derived from an EMBL/GenBank/DDBJ whole genome shotgun (WGS) entry which is preliminary data.</text>
</comment>
<dbReference type="Gene3D" id="1.10.443.10">
    <property type="entry name" value="Intergrase catalytic core"/>
    <property type="match status" value="1"/>
</dbReference>
<organism evidence="3 4">
    <name type="scientific">Chrysochromulina tobinii</name>
    <dbReference type="NCBI Taxonomy" id="1460289"/>
    <lineage>
        <taxon>Eukaryota</taxon>
        <taxon>Haptista</taxon>
        <taxon>Haptophyta</taxon>
        <taxon>Prymnesiophyceae</taxon>
        <taxon>Prymnesiales</taxon>
        <taxon>Chrysochromulinaceae</taxon>
        <taxon>Chrysochromulina</taxon>
    </lineage>
</organism>
<evidence type="ECO:0008006" key="5">
    <source>
        <dbReference type="Google" id="ProtNLM"/>
    </source>
</evidence>
<dbReference type="GO" id="GO:0003677">
    <property type="term" value="F:DNA binding"/>
    <property type="evidence" value="ECO:0007669"/>
    <property type="project" value="InterPro"/>
</dbReference>
<dbReference type="Proteomes" id="UP000037460">
    <property type="component" value="Unassembled WGS sequence"/>
</dbReference>
<evidence type="ECO:0000313" key="3">
    <source>
        <dbReference type="EMBL" id="KOO28437.1"/>
    </source>
</evidence>
<dbReference type="GO" id="GO:0015074">
    <property type="term" value="P:DNA integration"/>
    <property type="evidence" value="ECO:0007669"/>
    <property type="project" value="InterPro"/>
</dbReference>
<sequence length="384" mass="42181">MADKNGGAMTPAVRHYLRFCVYGRHVSPMRETDVSDPLAMKVADEAFLMDFALWLVLSKPSGRSISVNTAAKYVSTVKAWHLRRFHRRIGADLELASLKDMLKGLRRELGVPPKRVRYGVRTQDLAKAMSTAYAPLAHGVGDDTKRLNRLNKKAALSTAFCGLLRAAEMALQPGETWHPELNLSRADVKFHYDEHGAIYAVLMMRPCKNGKYMRGKTVPIVLAGGGTLIDPVSALWELYAGDPVPEAVEHVTPLFRLRGRGTTGSLTVDQVRIEIKTLMSSLGLDPARFGAHSLRIGGATAAAAAGVPPSVIRVMGRWNSDIFEIYTRLTQQAAARMTGVIGSTAFDDLERGAFHTEELEPLPSEMDVAPEFDGNDELDDDTFF</sequence>
<evidence type="ECO:0000313" key="4">
    <source>
        <dbReference type="Proteomes" id="UP000037460"/>
    </source>
</evidence>
<proteinExistence type="predicted"/>
<dbReference type="InterPro" id="IPR011010">
    <property type="entry name" value="DNA_brk_join_enz"/>
</dbReference>
<accession>A0A0M0JQ72</accession>
<keyword evidence="1" id="KW-0233">DNA recombination</keyword>
<reference evidence="4" key="1">
    <citation type="journal article" date="2015" name="PLoS Genet.">
        <title>Genome Sequence and Transcriptome Analyses of Chrysochromulina tobin: Metabolic Tools for Enhanced Algal Fitness in the Prominent Order Prymnesiales (Haptophyceae).</title>
        <authorList>
            <person name="Hovde B.T."/>
            <person name="Deodato C.R."/>
            <person name="Hunsperger H.M."/>
            <person name="Ryken S.A."/>
            <person name="Yost W."/>
            <person name="Jha R.K."/>
            <person name="Patterson J."/>
            <person name="Monnat R.J. Jr."/>
            <person name="Barlow S.B."/>
            <person name="Starkenburg S.R."/>
            <person name="Cattolico R.A."/>
        </authorList>
    </citation>
    <scope>NUCLEOTIDE SEQUENCE</scope>
    <source>
        <strain evidence="4">CCMP291</strain>
    </source>
</reference>
<gene>
    <name evidence="3" type="ORF">Ctob_012772</name>
</gene>
<dbReference type="InterPro" id="IPR052925">
    <property type="entry name" value="Phage_Integrase-like_Recomb"/>
</dbReference>
<feature type="region of interest" description="Disordered" evidence="2">
    <location>
        <begin position="360"/>
        <end position="384"/>
    </location>
</feature>
<feature type="compositionally biased region" description="Acidic residues" evidence="2">
    <location>
        <begin position="368"/>
        <end position="384"/>
    </location>
</feature>
<evidence type="ECO:0000256" key="1">
    <source>
        <dbReference type="ARBA" id="ARBA00023172"/>
    </source>
</evidence>
<dbReference type="AlphaFoldDB" id="A0A0M0JQ72"/>
<evidence type="ECO:0000256" key="2">
    <source>
        <dbReference type="SAM" id="MobiDB-lite"/>
    </source>
</evidence>
<protein>
    <recommendedName>
        <fullName evidence="5">Tyr recombinase domain-containing protein</fullName>
    </recommendedName>
</protein>
<dbReference type="PANTHER" id="PTHR34605:SF3">
    <property type="entry name" value="P CELL-TYPE AGGLUTINATION PROTEIN MAP4-LIKE-RELATED"/>
    <property type="match status" value="1"/>
</dbReference>
<dbReference type="OrthoDB" id="5980879at2759"/>
<dbReference type="EMBL" id="JWZX01002569">
    <property type="protein sequence ID" value="KOO28437.1"/>
    <property type="molecule type" value="Genomic_DNA"/>
</dbReference>